<evidence type="ECO:0000313" key="2">
    <source>
        <dbReference type="EMBL" id="MEM5419645.1"/>
    </source>
</evidence>
<accession>A0ABU9RHX8</accession>
<organism evidence="2 3">
    <name type="scientific">Paraburkholderia ferrariae</name>
    <dbReference type="NCBI Taxonomy" id="386056"/>
    <lineage>
        <taxon>Bacteria</taxon>
        <taxon>Pseudomonadati</taxon>
        <taxon>Pseudomonadota</taxon>
        <taxon>Betaproteobacteria</taxon>
        <taxon>Burkholderiales</taxon>
        <taxon>Burkholderiaceae</taxon>
        <taxon>Paraburkholderia</taxon>
    </lineage>
</organism>
<keyword evidence="3" id="KW-1185">Reference proteome</keyword>
<feature type="region of interest" description="Disordered" evidence="1">
    <location>
        <begin position="1"/>
        <end position="22"/>
    </location>
</feature>
<dbReference type="EMBL" id="JAYMRV010000001">
    <property type="protein sequence ID" value="MEM5419645.1"/>
    <property type="molecule type" value="Genomic_DNA"/>
</dbReference>
<evidence type="ECO:0000256" key="1">
    <source>
        <dbReference type="SAM" id="MobiDB-lite"/>
    </source>
</evidence>
<sequence length="179" mass="19563">MHNEDQQIVGQEAAATPSDGPKYASSTVGILRYLWSHLDSQIDSVSDEDLRWLSRATEEASLMALNLDKTVSGVAALLAYEIDSKGCRSGSFQPYDLPELLWGIASTVGTIGEMVTIGGEADFALRRRCEDRAERLAHQLSVRTAQNLRADDGLQLAAQAQATRSRKQVVATEREIENA</sequence>
<dbReference type="Proteomes" id="UP001489897">
    <property type="component" value="Unassembled WGS sequence"/>
</dbReference>
<evidence type="ECO:0000313" key="3">
    <source>
        <dbReference type="Proteomes" id="UP001489897"/>
    </source>
</evidence>
<name>A0ABU9RHX8_9BURK</name>
<reference evidence="2 3" key="1">
    <citation type="submission" date="2024-01" db="EMBL/GenBank/DDBJ databases">
        <title>The diversity of rhizobia nodulating Mimosa spp. in eleven states of Brazil covering several biomes is determined by host plant, location, and edaphic factors.</title>
        <authorList>
            <person name="Rouws L."/>
            <person name="Barauna A."/>
            <person name="Beukes C."/>
            <person name="De Faria S.M."/>
            <person name="Gross E."/>
            <person name="Dos Reis Junior F.B."/>
            <person name="Simon M."/>
            <person name="Maluk M."/>
            <person name="Odee D.W."/>
            <person name="Kenicer G."/>
            <person name="Young J.P.W."/>
            <person name="Reis V.M."/>
            <person name="Zilli J."/>
            <person name="James E.K."/>
        </authorList>
    </citation>
    <scope>NUCLEOTIDE SEQUENCE [LARGE SCALE GENOMIC DNA]</scope>
    <source>
        <strain evidence="2 3">JPY167</strain>
    </source>
</reference>
<comment type="caution">
    <text evidence="2">The sequence shown here is derived from an EMBL/GenBank/DDBJ whole genome shotgun (WGS) entry which is preliminary data.</text>
</comment>
<gene>
    <name evidence="2" type="ORF">VSR73_00965</name>
</gene>
<proteinExistence type="predicted"/>
<protein>
    <submittedName>
        <fullName evidence="2">Uncharacterized protein</fullName>
    </submittedName>
</protein>
<dbReference type="RefSeq" id="WP_342945509.1">
    <property type="nucleotide sequence ID" value="NZ_JAYMRV010000001.1"/>
</dbReference>